<dbReference type="NCBIfam" id="NF045646">
    <property type="entry name" value="rSAM_Se_TrsS"/>
    <property type="match status" value="1"/>
</dbReference>
<evidence type="ECO:0000256" key="3">
    <source>
        <dbReference type="ARBA" id="ARBA00022723"/>
    </source>
</evidence>
<proteinExistence type="predicted"/>
<dbReference type="InterPro" id="IPR056488">
    <property type="entry name" value="Zn_ribbon_HMPTM"/>
</dbReference>
<dbReference type="CDD" id="cd01335">
    <property type="entry name" value="Radical_SAM"/>
    <property type="match status" value="1"/>
</dbReference>
<dbReference type="PANTHER" id="PTHR43306">
    <property type="entry name" value="7,8-DIHYDRO-6-HYDROXYMETHYLPTERIN DIMETHYLTRANSFERASE"/>
    <property type="match status" value="1"/>
</dbReference>
<keyword evidence="3" id="KW-0479">Metal-binding</keyword>
<evidence type="ECO:0000256" key="1">
    <source>
        <dbReference type="ARBA" id="ARBA00001966"/>
    </source>
</evidence>
<evidence type="ECO:0000256" key="5">
    <source>
        <dbReference type="ARBA" id="ARBA00023014"/>
    </source>
</evidence>
<dbReference type="SFLD" id="SFLDS00029">
    <property type="entry name" value="Radical_SAM"/>
    <property type="match status" value="1"/>
</dbReference>
<dbReference type="STRING" id="596152.DesU5LDRAFT_0629"/>
<evidence type="ECO:0000313" key="7">
    <source>
        <dbReference type="EMBL" id="EIG52334.1"/>
    </source>
</evidence>
<dbReference type="InterPro" id="IPR013785">
    <property type="entry name" value="Aldolase_TIM"/>
</dbReference>
<dbReference type="GO" id="GO:0051536">
    <property type="term" value="F:iron-sulfur cluster binding"/>
    <property type="evidence" value="ECO:0007669"/>
    <property type="project" value="UniProtKB-KW"/>
</dbReference>
<organism evidence="7">
    <name type="scientific">Desulfovibrio sp. U5L</name>
    <dbReference type="NCBI Taxonomy" id="596152"/>
    <lineage>
        <taxon>Bacteria</taxon>
        <taxon>Pseudomonadati</taxon>
        <taxon>Thermodesulfobacteriota</taxon>
        <taxon>Desulfovibrionia</taxon>
        <taxon>Desulfovibrionales</taxon>
        <taxon>Desulfovibrionaceae</taxon>
        <taxon>Desulfovibrio</taxon>
    </lineage>
</organism>
<comment type="cofactor">
    <cofactor evidence="1">
        <name>[4Fe-4S] cluster</name>
        <dbReference type="ChEBI" id="CHEBI:49883"/>
    </cofactor>
</comment>
<sequence length="454" mass="48100">MNAPKPIPTASLCPICLRRVAARRETDGVDGYIVKDCPEHGEFRTRFWHGPPGMAGWNRPKVPGAPPPVLTESRLGCPHDCGLCPDHAQRTCTALFEITGRCNLACPVCFARAGETPPPDPTVAALADRFARIFAATGPVNVQLSGGEPTVRADLPNVVAACRAAGFAFIQVNTNGLALARDPGLARRLADAGLVSVFLQFDGTTDDVFATLRGAPLLAEKLAAIDRCVAAGLGVVLVPTIVPGVNDGQLGDIIRLARSKAPGVRGVHFQPASSFGRYPWESGAGERVTLPDLMRGLEVQTDGMIRAEDFHPPGCEHSLCSFSQPYLLTGEAGLTPAAGQAASCCSPTPAPPIAADEGARRAKGFVARQWAAPTFPPKEGGPMDDFDRFLADAATSRRFTISAMAFQDAWTLDLERTRGCCIHVATADNRLVPFCLYNLTATDGTTLHRGQPCA</sequence>
<dbReference type="InterPro" id="IPR058240">
    <property type="entry name" value="rSAM_sf"/>
</dbReference>
<dbReference type="SFLD" id="SFLDG01067">
    <property type="entry name" value="SPASM/twitch_domain_containing"/>
    <property type="match status" value="1"/>
</dbReference>
<dbReference type="GO" id="GO:0003824">
    <property type="term" value="F:catalytic activity"/>
    <property type="evidence" value="ECO:0007669"/>
    <property type="project" value="InterPro"/>
</dbReference>
<dbReference type="SFLD" id="SFLDG01100">
    <property type="entry name" value="methyltransferase_(Class_D)"/>
    <property type="match status" value="1"/>
</dbReference>
<dbReference type="OrthoDB" id="9782387at2"/>
<feature type="domain" description="Radical SAM core" evidence="6">
    <location>
        <begin position="87"/>
        <end position="306"/>
    </location>
</feature>
<dbReference type="AlphaFoldDB" id="I2PXS8"/>
<keyword evidence="2" id="KW-0949">S-adenosyl-L-methionine</keyword>
<dbReference type="Pfam" id="PF23545">
    <property type="entry name" value="Zn_ribbon_HMPTM"/>
    <property type="match status" value="1"/>
</dbReference>
<dbReference type="EMBL" id="JH600068">
    <property type="protein sequence ID" value="EIG52334.1"/>
    <property type="molecule type" value="Genomic_DNA"/>
</dbReference>
<evidence type="ECO:0000256" key="2">
    <source>
        <dbReference type="ARBA" id="ARBA00022691"/>
    </source>
</evidence>
<dbReference type="eggNOG" id="COG1964">
    <property type="taxonomic scope" value="Bacteria"/>
</dbReference>
<accession>I2PXS8</accession>
<dbReference type="Gene3D" id="3.20.20.70">
    <property type="entry name" value="Aldolase class I"/>
    <property type="match status" value="1"/>
</dbReference>
<name>I2PXS8_9BACT</name>
<dbReference type="InterPro" id="IPR034474">
    <property type="entry name" value="Methyltransferase_Class_D"/>
</dbReference>
<dbReference type="GO" id="GO:0046872">
    <property type="term" value="F:metal ion binding"/>
    <property type="evidence" value="ECO:0007669"/>
    <property type="project" value="UniProtKB-KW"/>
</dbReference>
<dbReference type="SUPFAM" id="SSF102114">
    <property type="entry name" value="Radical SAM enzymes"/>
    <property type="match status" value="1"/>
</dbReference>
<protein>
    <submittedName>
        <fullName evidence="7">Putative Fe-S oxidoreductase</fullName>
    </submittedName>
</protein>
<keyword evidence="5" id="KW-0411">Iron-sulfur</keyword>
<gene>
    <name evidence="7" type="ORF">DesU5LDRAFT_0629</name>
</gene>
<dbReference type="PROSITE" id="PS51918">
    <property type="entry name" value="RADICAL_SAM"/>
    <property type="match status" value="1"/>
</dbReference>
<reference evidence="7" key="1">
    <citation type="submission" date="2011-11" db="EMBL/GenBank/DDBJ databases">
        <title>Improved High-Quality Draft sequence of Desulfovibrio sp. U5L.</title>
        <authorList>
            <consortium name="US DOE Joint Genome Institute"/>
            <person name="Lucas S."/>
            <person name="Han J."/>
            <person name="Lapidus A."/>
            <person name="Cheng J.-F."/>
            <person name="Goodwin L."/>
            <person name="Pitluck S."/>
            <person name="Peters L."/>
            <person name="Ovchinnikova G."/>
            <person name="Held B."/>
            <person name="Detter J.C."/>
            <person name="Han C."/>
            <person name="Tapia R."/>
            <person name="Land M."/>
            <person name="Hauser L."/>
            <person name="Kyrpides N."/>
            <person name="Ivanova N."/>
            <person name="Pagani I."/>
            <person name="Gabster J."/>
            <person name="Walker C."/>
            <person name="Stolyar S."/>
            <person name="Stahl D."/>
            <person name="Arkin A."/>
            <person name="Dehal P."/>
            <person name="Hazen T."/>
            <person name="Woyke T."/>
        </authorList>
    </citation>
    <scope>NUCLEOTIDE SEQUENCE [LARGE SCALE GENOMIC DNA]</scope>
    <source>
        <strain evidence="7">U5L</strain>
    </source>
</reference>
<dbReference type="InterPro" id="IPR007197">
    <property type="entry name" value="rSAM"/>
</dbReference>
<dbReference type="PANTHER" id="PTHR43306:SF1">
    <property type="entry name" value="7,8-DIHYDRO-6-HYDROXYMETHYLPTERIN DIMETHYLTRANSFERASE"/>
    <property type="match status" value="1"/>
</dbReference>
<dbReference type="Pfam" id="PF04055">
    <property type="entry name" value="Radical_SAM"/>
    <property type="match status" value="1"/>
</dbReference>
<dbReference type="HOGENOM" id="CLU_023791_0_0_7"/>
<evidence type="ECO:0000256" key="4">
    <source>
        <dbReference type="ARBA" id="ARBA00023004"/>
    </source>
</evidence>
<dbReference type="InterPro" id="IPR054698">
    <property type="entry name" value="rSAM_Se_TrsS"/>
</dbReference>
<keyword evidence="4" id="KW-0408">Iron</keyword>
<evidence type="ECO:0000259" key="6">
    <source>
        <dbReference type="PROSITE" id="PS51918"/>
    </source>
</evidence>